<feature type="chain" id="PRO_5026054103" description="Alpha/beta hydrolase" evidence="1">
    <location>
        <begin position="28"/>
        <end position="337"/>
    </location>
</feature>
<evidence type="ECO:0000313" key="3">
    <source>
        <dbReference type="Proteomes" id="UP000502928"/>
    </source>
</evidence>
<gene>
    <name evidence="2" type="ORF">GVT53_19235</name>
</gene>
<dbReference type="Gene3D" id="3.40.50.1820">
    <property type="entry name" value="alpha/beta hydrolase"/>
    <property type="match status" value="1"/>
</dbReference>
<dbReference type="Proteomes" id="UP000502928">
    <property type="component" value="Chromosome"/>
</dbReference>
<dbReference type="KEGG" id="mut:GVT53_19235"/>
<protein>
    <recommendedName>
        <fullName evidence="4">Alpha/beta hydrolase</fullName>
    </recommendedName>
</protein>
<accession>A0A6G7J856</accession>
<dbReference type="RefSeq" id="WP_166250095.1">
    <property type="nucleotide sequence ID" value="NZ_JAHZSW010000014.1"/>
</dbReference>
<keyword evidence="1" id="KW-0732">Signal</keyword>
<evidence type="ECO:0000313" key="2">
    <source>
        <dbReference type="EMBL" id="QII46724.1"/>
    </source>
</evidence>
<sequence length="337" mass="37196">MKKTMSKLFIKLSLFLSVSSIFFISCSEDEGGSTPFTNAPEVIMAQSTLDTIIYVQIQQDKIPIYLSIPKGCDNENYPAVVVMHGSGGMWSNDDPTTGKMSGQNRDWREIFDNNCIVGAFVDSYSGRNVKERTGKWTDAPDNFRISSQFVRPKDANMALEVLKNLKLDNGKPLVRPNDIALLGFSDGASALAATLYDTGSTPSDWEWTQSFDGNKYDASSGVQPPQPKPENGFAGGVFYYGGSSGYGYWGPGPCNENALEENIYRPYAPILYQVPSKGYLTENTLCMVDLLEEKGVPLKLHIYEGVGHGFDTEGKDQSELARTNAINWLKTLLHITK</sequence>
<dbReference type="SUPFAM" id="SSF53474">
    <property type="entry name" value="alpha/beta-Hydrolases"/>
    <property type="match status" value="1"/>
</dbReference>
<evidence type="ECO:0008006" key="4">
    <source>
        <dbReference type="Google" id="ProtNLM"/>
    </source>
</evidence>
<dbReference type="PROSITE" id="PS51257">
    <property type="entry name" value="PROKAR_LIPOPROTEIN"/>
    <property type="match status" value="1"/>
</dbReference>
<keyword evidence="3" id="KW-1185">Reference proteome</keyword>
<dbReference type="EMBL" id="CP049616">
    <property type="protein sequence ID" value="QII46724.1"/>
    <property type="molecule type" value="Genomic_DNA"/>
</dbReference>
<reference evidence="2 3" key="1">
    <citation type="submission" date="2020-02" db="EMBL/GenBank/DDBJ databases">
        <title>Complete genome of Muricauda sp. 501str8.</title>
        <authorList>
            <person name="Dong B."/>
            <person name="Zhu S."/>
            <person name="Yang J."/>
            <person name="Chen J."/>
        </authorList>
    </citation>
    <scope>NUCLEOTIDE SEQUENCE [LARGE SCALE GENOMIC DNA]</scope>
    <source>
        <strain evidence="2 3">501str8</strain>
    </source>
</reference>
<feature type="signal peptide" evidence="1">
    <location>
        <begin position="1"/>
        <end position="27"/>
    </location>
</feature>
<evidence type="ECO:0000256" key="1">
    <source>
        <dbReference type="SAM" id="SignalP"/>
    </source>
</evidence>
<proteinExistence type="predicted"/>
<dbReference type="AlphaFoldDB" id="A0A6G7J856"/>
<name>A0A6G7J856_9FLAO</name>
<dbReference type="InterPro" id="IPR029058">
    <property type="entry name" value="AB_hydrolase_fold"/>
</dbReference>
<organism evidence="2 3">
    <name type="scientific">Flagellimonas oceani</name>
    <dbReference type="NCBI Taxonomy" id="2698672"/>
    <lineage>
        <taxon>Bacteria</taxon>
        <taxon>Pseudomonadati</taxon>
        <taxon>Bacteroidota</taxon>
        <taxon>Flavobacteriia</taxon>
        <taxon>Flavobacteriales</taxon>
        <taxon>Flavobacteriaceae</taxon>
        <taxon>Flagellimonas</taxon>
    </lineage>
</organism>